<dbReference type="AlphaFoldDB" id="F8JJ94"/>
<dbReference type="Proteomes" id="UP000007842">
    <property type="component" value="Plasmid pSCATT"/>
</dbReference>
<dbReference type="KEGG" id="sct:SCAT_p1129"/>
<organism evidence="1 2">
    <name type="scientific">Streptantibioticus cattleyicolor (strain ATCC 35852 / DSM 46488 / JCM 4925 / NBRC 14057 / NRRL 8057)</name>
    <name type="common">Streptomyces cattleya</name>
    <dbReference type="NCBI Taxonomy" id="1003195"/>
    <lineage>
        <taxon>Bacteria</taxon>
        <taxon>Bacillati</taxon>
        <taxon>Actinomycetota</taxon>
        <taxon>Actinomycetes</taxon>
        <taxon>Kitasatosporales</taxon>
        <taxon>Streptomycetaceae</taxon>
        <taxon>Streptantibioticus</taxon>
    </lineage>
</organism>
<dbReference type="EMBL" id="CP003229">
    <property type="protein sequence ID" value="AEW98797.1"/>
    <property type="molecule type" value="Genomic_DNA"/>
</dbReference>
<evidence type="ECO:0000313" key="1">
    <source>
        <dbReference type="EMBL" id="AEW98797.1"/>
    </source>
</evidence>
<dbReference type="PATRIC" id="fig|1003195.11.peg.1087"/>
<keyword evidence="2" id="KW-1185">Reference proteome</keyword>
<evidence type="ECO:0000313" key="2">
    <source>
        <dbReference type="Proteomes" id="UP000007842"/>
    </source>
</evidence>
<dbReference type="KEGG" id="scy:SCATT_p06040"/>
<gene>
    <name evidence="1" type="ordered locus">SCATT_p06040</name>
</gene>
<accession>G8XGX0</accession>
<sequence>MINALAAFVIGHTLDPARLPLSAEVVAARAGVGSEAGSSRTVDIVLDGCRTAP</sequence>
<protein>
    <submittedName>
        <fullName evidence="1">Uncharacterized protein</fullName>
    </submittedName>
</protein>
<accession>F8JJ94</accession>
<keyword evidence="1" id="KW-0614">Plasmid</keyword>
<dbReference type="HOGENOM" id="CLU_3066575_0_0_11"/>
<name>F8JJ94_STREN</name>
<dbReference type="RefSeq" id="WP_014151578.1">
    <property type="nucleotide sequence ID" value="NC_016113.1"/>
</dbReference>
<proteinExistence type="predicted"/>
<reference evidence="2" key="1">
    <citation type="submission" date="2011-12" db="EMBL/GenBank/DDBJ databases">
        <title>Complete genome sequence of Streptomyces cattleya strain DSM 46488.</title>
        <authorList>
            <person name="Ou H.-Y."/>
            <person name="Li P."/>
            <person name="Zhao C."/>
            <person name="O'Hagan D."/>
            <person name="Deng Z."/>
        </authorList>
    </citation>
    <scope>NUCLEOTIDE SEQUENCE [LARGE SCALE GENOMIC DNA]</scope>
    <source>
        <strain evidence="2">ATCC 35852 / DSM 46488 / JCM 4925 / NBRC 14057 / NRRL 8057</strain>
        <plasmid evidence="2">Plasmid pSCATT</plasmid>
    </source>
</reference>
<geneLocation type="plasmid" evidence="1 2">
    <name>pSCATT</name>
</geneLocation>